<protein>
    <submittedName>
        <fullName evidence="1">Uncharacterized protein</fullName>
    </submittedName>
</protein>
<name>A0A919T723_9ACTN</name>
<keyword evidence="2" id="KW-1185">Reference proteome</keyword>
<dbReference type="AlphaFoldDB" id="A0A919T723"/>
<evidence type="ECO:0000313" key="2">
    <source>
        <dbReference type="Proteomes" id="UP000677082"/>
    </source>
</evidence>
<organism evidence="1 2">
    <name type="scientific">Paractinoplanes toevensis</name>
    <dbReference type="NCBI Taxonomy" id="571911"/>
    <lineage>
        <taxon>Bacteria</taxon>
        <taxon>Bacillati</taxon>
        <taxon>Actinomycetota</taxon>
        <taxon>Actinomycetes</taxon>
        <taxon>Micromonosporales</taxon>
        <taxon>Micromonosporaceae</taxon>
        <taxon>Paractinoplanes</taxon>
    </lineage>
</organism>
<evidence type="ECO:0000313" key="1">
    <source>
        <dbReference type="EMBL" id="GIM88934.1"/>
    </source>
</evidence>
<accession>A0A919T723</accession>
<gene>
    <name evidence="1" type="ORF">Ato02nite_007270</name>
</gene>
<reference evidence="1 2" key="1">
    <citation type="submission" date="2021-03" db="EMBL/GenBank/DDBJ databases">
        <title>Whole genome shotgun sequence of Actinoplanes toevensis NBRC 105298.</title>
        <authorList>
            <person name="Komaki H."/>
            <person name="Tamura T."/>
        </authorList>
    </citation>
    <scope>NUCLEOTIDE SEQUENCE [LARGE SCALE GENOMIC DNA]</scope>
    <source>
        <strain evidence="1 2">NBRC 105298</strain>
    </source>
</reference>
<proteinExistence type="predicted"/>
<sequence>MSATAAATFFPVHRPALDCAGPVVAGTEAHPSVGGTHSVSGEWAEGEWAEGEWAELMAGVTWSVLIVRVPSTEVRAHSSKVRDLPVDGL</sequence>
<dbReference type="EMBL" id="BOQN01000010">
    <property type="protein sequence ID" value="GIM88934.1"/>
    <property type="molecule type" value="Genomic_DNA"/>
</dbReference>
<comment type="caution">
    <text evidence="1">The sequence shown here is derived from an EMBL/GenBank/DDBJ whole genome shotgun (WGS) entry which is preliminary data.</text>
</comment>
<dbReference type="Proteomes" id="UP000677082">
    <property type="component" value="Unassembled WGS sequence"/>
</dbReference>